<proteinExistence type="predicted"/>
<reference evidence="6 7" key="1">
    <citation type="journal article" date="2014" name="Agronomy (Basel)">
        <title>A Draft Genome Sequence for Ensete ventricosum, the Drought-Tolerant Tree Against Hunger.</title>
        <authorList>
            <person name="Harrison J."/>
            <person name="Moore K.A."/>
            <person name="Paszkiewicz K."/>
            <person name="Jones T."/>
            <person name="Grant M."/>
            <person name="Ambacheew D."/>
            <person name="Muzemil S."/>
            <person name="Studholme D.J."/>
        </authorList>
    </citation>
    <scope>NUCLEOTIDE SEQUENCE [LARGE SCALE GENOMIC DNA]</scope>
</reference>
<protein>
    <recommendedName>
        <fullName evidence="5">SBP-type domain-containing protein</fullName>
    </recommendedName>
</protein>
<keyword evidence="1" id="KW-0479">Metal-binding</keyword>
<evidence type="ECO:0000256" key="4">
    <source>
        <dbReference type="PROSITE-ProRule" id="PRU00470"/>
    </source>
</evidence>
<feature type="domain" description="SBP-type" evidence="5">
    <location>
        <begin position="63"/>
        <end position="120"/>
    </location>
</feature>
<dbReference type="InterPro" id="IPR044817">
    <property type="entry name" value="SBP-like"/>
</dbReference>
<dbReference type="Pfam" id="PF03110">
    <property type="entry name" value="SBP"/>
    <property type="match status" value="1"/>
</dbReference>
<dbReference type="PANTHER" id="PTHR31251:SF108">
    <property type="entry name" value="SQUAMOSA PROMOTER-BINDING-LIKE PROTEIN 7"/>
    <property type="match status" value="1"/>
</dbReference>
<dbReference type="GO" id="GO:0008270">
    <property type="term" value="F:zinc ion binding"/>
    <property type="evidence" value="ECO:0007669"/>
    <property type="project" value="UniProtKB-KW"/>
</dbReference>
<dbReference type="EMBL" id="AMZH03010344">
    <property type="protein sequence ID" value="RRT54924.1"/>
    <property type="molecule type" value="Genomic_DNA"/>
</dbReference>
<dbReference type="Proteomes" id="UP000287651">
    <property type="component" value="Unassembled WGS sequence"/>
</dbReference>
<dbReference type="InterPro" id="IPR004333">
    <property type="entry name" value="SBP_dom"/>
</dbReference>
<evidence type="ECO:0000256" key="3">
    <source>
        <dbReference type="ARBA" id="ARBA00022833"/>
    </source>
</evidence>
<evidence type="ECO:0000313" key="6">
    <source>
        <dbReference type="EMBL" id="RRT54924.1"/>
    </source>
</evidence>
<dbReference type="PANTHER" id="PTHR31251">
    <property type="entry name" value="SQUAMOSA PROMOTER-BINDING-LIKE PROTEIN 4"/>
    <property type="match status" value="1"/>
</dbReference>
<evidence type="ECO:0000313" key="7">
    <source>
        <dbReference type="Proteomes" id="UP000287651"/>
    </source>
</evidence>
<dbReference type="PROSITE" id="PS51141">
    <property type="entry name" value="ZF_SBP"/>
    <property type="match status" value="1"/>
</dbReference>
<dbReference type="GO" id="GO:0005634">
    <property type="term" value="C:nucleus"/>
    <property type="evidence" value="ECO:0007669"/>
    <property type="project" value="InterPro"/>
</dbReference>
<dbReference type="Gene3D" id="4.10.1100.10">
    <property type="entry name" value="Transcription factor, SBP-box domain"/>
    <property type="match status" value="1"/>
</dbReference>
<feature type="non-terminal residue" evidence="6">
    <location>
        <position position="1"/>
    </location>
</feature>
<gene>
    <name evidence="6" type="ORF">B296_00045949</name>
</gene>
<comment type="caution">
    <text evidence="6">The sequence shown here is derived from an EMBL/GenBank/DDBJ whole genome shotgun (WGS) entry which is preliminary data.</text>
</comment>
<organism evidence="6 7">
    <name type="scientific">Ensete ventricosum</name>
    <name type="common">Abyssinian banana</name>
    <name type="synonym">Musa ensete</name>
    <dbReference type="NCBI Taxonomy" id="4639"/>
    <lineage>
        <taxon>Eukaryota</taxon>
        <taxon>Viridiplantae</taxon>
        <taxon>Streptophyta</taxon>
        <taxon>Embryophyta</taxon>
        <taxon>Tracheophyta</taxon>
        <taxon>Spermatophyta</taxon>
        <taxon>Magnoliopsida</taxon>
        <taxon>Liliopsida</taxon>
        <taxon>Zingiberales</taxon>
        <taxon>Musaceae</taxon>
        <taxon>Ensete</taxon>
    </lineage>
</organism>
<evidence type="ECO:0000256" key="2">
    <source>
        <dbReference type="ARBA" id="ARBA00022771"/>
    </source>
</evidence>
<evidence type="ECO:0000259" key="5">
    <source>
        <dbReference type="PROSITE" id="PS51141"/>
    </source>
</evidence>
<keyword evidence="2 4" id="KW-0863">Zinc-finger</keyword>
<dbReference type="AlphaFoldDB" id="A0A426YT81"/>
<keyword evidence="3" id="KW-0862">Zinc</keyword>
<dbReference type="GO" id="GO:0003677">
    <property type="term" value="F:DNA binding"/>
    <property type="evidence" value="ECO:0007669"/>
    <property type="project" value="InterPro"/>
</dbReference>
<sequence length="120" mass="12926">LSALAGEGSAVARKRDPRFVCSNFLGGRTPCSCPAEKEDAGTTGAAGGERKQARKARAAPVVAFRCQVPRCEADIRELKGYHRRHRVCLRCACASSVVLDGESKRYCQQCGKVNVAVEEN</sequence>
<dbReference type="SUPFAM" id="SSF103612">
    <property type="entry name" value="SBT domain"/>
    <property type="match status" value="1"/>
</dbReference>
<name>A0A426YT81_ENSVE</name>
<dbReference type="InterPro" id="IPR036893">
    <property type="entry name" value="SBP_sf"/>
</dbReference>
<accession>A0A426YT81</accession>
<evidence type="ECO:0000256" key="1">
    <source>
        <dbReference type="ARBA" id="ARBA00022723"/>
    </source>
</evidence>